<dbReference type="RefSeq" id="WP_026017603.1">
    <property type="nucleotide sequence ID" value="NZ_JABCQN010000001.1"/>
</dbReference>
<dbReference type="PROSITE" id="PS51257">
    <property type="entry name" value="PROKAR_LIPOPROTEIN"/>
    <property type="match status" value="1"/>
</dbReference>
<keyword evidence="2" id="KW-0564">Palmitate</keyword>
<comment type="caution">
    <text evidence="4">The sequence shown here is derived from an EMBL/GenBank/DDBJ whole genome shotgun (WGS) entry which is preliminary data.</text>
</comment>
<dbReference type="Gene3D" id="2.20.200.10">
    <property type="entry name" value="Outer membrane efflux proteins (OEP)"/>
    <property type="match status" value="1"/>
</dbReference>
<dbReference type="GeneID" id="81473129"/>
<evidence type="ECO:0000256" key="2">
    <source>
        <dbReference type="RuleBase" id="RU362097"/>
    </source>
</evidence>
<feature type="signal peptide" evidence="2">
    <location>
        <begin position="1"/>
        <end position="24"/>
    </location>
</feature>
<dbReference type="InterPro" id="IPR003423">
    <property type="entry name" value="OMP_efflux"/>
</dbReference>
<name>A0A9Q2FIZ4_GLUJA</name>
<feature type="chain" id="PRO_5040536186" evidence="2">
    <location>
        <begin position="25"/>
        <end position="543"/>
    </location>
</feature>
<dbReference type="EMBL" id="JABCQN010000001">
    <property type="protein sequence ID" value="MBF0869315.1"/>
    <property type="molecule type" value="Genomic_DNA"/>
</dbReference>
<dbReference type="NCBIfam" id="TIGR01845">
    <property type="entry name" value="outer_NodT"/>
    <property type="match status" value="1"/>
</dbReference>
<feature type="region of interest" description="Disordered" evidence="3">
    <location>
        <begin position="513"/>
        <end position="543"/>
    </location>
</feature>
<keyword evidence="2" id="KW-0472">Membrane</keyword>
<comment type="subcellular location">
    <subcellularLocation>
        <location evidence="2">Cell membrane</location>
        <topology evidence="2">Lipid-anchor</topology>
    </subcellularLocation>
</comment>
<organism evidence="4 5">
    <name type="scientific">Gluconobacter japonicus</name>
    <dbReference type="NCBI Taxonomy" id="376620"/>
    <lineage>
        <taxon>Bacteria</taxon>
        <taxon>Pseudomonadati</taxon>
        <taxon>Pseudomonadota</taxon>
        <taxon>Alphaproteobacteria</taxon>
        <taxon>Acetobacterales</taxon>
        <taxon>Acetobacteraceae</taxon>
        <taxon>Gluconobacter</taxon>
    </lineage>
</organism>
<dbReference type="SUPFAM" id="SSF56954">
    <property type="entry name" value="Outer membrane efflux proteins (OEP)"/>
    <property type="match status" value="1"/>
</dbReference>
<reference evidence="4" key="1">
    <citation type="submission" date="2020-04" db="EMBL/GenBank/DDBJ databases">
        <authorList>
            <person name="Sombolestani A."/>
        </authorList>
    </citation>
    <scope>NUCLEOTIDE SEQUENCE</scope>
    <source>
        <strain evidence="4">R71697</strain>
    </source>
</reference>
<protein>
    <submittedName>
        <fullName evidence="4">Efflux transporter outer membrane subunit</fullName>
    </submittedName>
</protein>
<reference evidence="4" key="2">
    <citation type="submission" date="2020-11" db="EMBL/GenBank/DDBJ databases">
        <title>Description of novel Gluconobacter species.</title>
        <authorList>
            <person name="Cleenwerck I."/>
            <person name="Cnockaert M."/>
            <person name="Borremans W."/>
            <person name="Wieme A.D."/>
            <person name="De Vuyst L."/>
            <person name="Vandamme P."/>
        </authorList>
    </citation>
    <scope>NUCLEOTIDE SEQUENCE</scope>
    <source>
        <strain evidence="4">R71697</strain>
    </source>
</reference>
<keyword evidence="2" id="KW-0812">Transmembrane</keyword>
<evidence type="ECO:0000256" key="1">
    <source>
        <dbReference type="ARBA" id="ARBA00007613"/>
    </source>
</evidence>
<evidence type="ECO:0000313" key="5">
    <source>
        <dbReference type="Proteomes" id="UP000661006"/>
    </source>
</evidence>
<sequence length="543" mass="59850">MMTPILRRLSLACGSALSLLGLSACDLAPAYKAPNFVVPASWHGQAPFALATPADTVLPENWWTMLQDPLLNELEDRATADNGDIQAAAERFIQARALVAAARSELLPHASLEAGASDNKQSADRLFRNGATLTQTEEEYGGLLSWEPDFWSSIRNRVRSQKQFAQQRAADFAMARLSTQAELARDYIELRGYDAQDAIYAQSISFYKRAVTITENQVQNQAAPRLDLARAQAQLYTTQAAQLDIQAARQVTEHAIAVLTNASPSTFHIPQVQTFSFIQPHIPSSVPSELLQRRPDIASAEREMAQANREIGIARAAFYPHIALKVGGGFAANGFDLANLANSLWTYGASLDMPLFDGGLRRAELQRTWSAYRETRDEYRVKVLSAFREVEDGLSRTERLSKENEALERAVKANLDTQNMTMTLYQGGVGTYLEAIFSQENTLESRIHQVEIATRLYTADVDLIRSLGGGWSTRNLPTMDQTLSVEPLQYDNLHHPKPVGDVNASQHPEQFENLNASAPDTPGLGHGNTLPALPMGSLSNSMH</sequence>
<keyword evidence="2" id="KW-1134">Transmembrane beta strand</keyword>
<keyword evidence="2" id="KW-0732">Signal</keyword>
<dbReference type="GO" id="GO:0005886">
    <property type="term" value="C:plasma membrane"/>
    <property type="evidence" value="ECO:0007669"/>
    <property type="project" value="UniProtKB-SubCell"/>
</dbReference>
<keyword evidence="2" id="KW-0449">Lipoprotein</keyword>
<comment type="similarity">
    <text evidence="1 2">Belongs to the outer membrane factor (OMF) (TC 1.B.17) family.</text>
</comment>
<evidence type="ECO:0000256" key="3">
    <source>
        <dbReference type="SAM" id="MobiDB-lite"/>
    </source>
</evidence>
<evidence type="ECO:0000313" key="4">
    <source>
        <dbReference type="EMBL" id="MBF0869315.1"/>
    </source>
</evidence>
<dbReference type="PANTHER" id="PTHR30203:SF33">
    <property type="entry name" value="BLR4455 PROTEIN"/>
    <property type="match status" value="1"/>
</dbReference>
<dbReference type="Pfam" id="PF02321">
    <property type="entry name" value="OEP"/>
    <property type="match status" value="2"/>
</dbReference>
<gene>
    <name evidence="4" type="ORF">HKD32_00370</name>
</gene>
<accession>A0A9Q2FIZ4</accession>
<dbReference type="AlphaFoldDB" id="A0A9Q2FIZ4"/>
<dbReference type="InterPro" id="IPR010131">
    <property type="entry name" value="MdtP/NodT-like"/>
</dbReference>
<dbReference type="GO" id="GO:0015562">
    <property type="term" value="F:efflux transmembrane transporter activity"/>
    <property type="evidence" value="ECO:0007669"/>
    <property type="project" value="InterPro"/>
</dbReference>
<dbReference type="Proteomes" id="UP000661006">
    <property type="component" value="Unassembled WGS sequence"/>
</dbReference>
<dbReference type="Gene3D" id="1.20.1600.10">
    <property type="entry name" value="Outer membrane efflux proteins (OEP)"/>
    <property type="match status" value="1"/>
</dbReference>
<dbReference type="PANTHER" id="PTHR30203">
    <property type="entry name" value="OUTER MEMBRANE CATION EFFLUX PROTEIN"/>
    <property type="match status" value="1"/>
</dbReference>
<proteinExistence type="inferred from homology"/>